<feature type="non-terminal residue" evidence="6">
    <location>
        <position position="262"/>
    </location>
</feature>
<dbReference type="InterPro" id="IPR013106">
    <property type="entry name" value="Ig_V-set"/>
</dbReference>
<organism evidence="6 7">
    <name type="scientific">Penaeus vannamei</name>
    <name type="common">Whiteleg shrimp</name>
    <name type="synonym">Litopenaeus vannamei</name>
    <dbReference type="NCBI Taxonomy" id="6689"/>
    <lineage>
        <taxon>Eukaryota</taxon>
        <taxon>Metazoa</taxon>
        <taxon>Ecdysozoa</taxon>
        <taxon>Arthropoda</taxon>
        <taxon>Crustacea</taxon>
        <taxon>Multicrustacea</taxon>
        <taxon>Malacostraca</taxon>
        <taxon>Eumalacostraca</taxon>
        <taxon>Eucarida</taxon>
        <taxon>Decapoda</taxon>
        <taxon>Dendrobranchiata</taxon>
        <taxon>Penaeoidea</taxon>
        <taxon>Penaeidae</taxon>
        <taxon>Penaeus</taxon>
    </lineage>
</organism>
<dbReference type="Gene3D" id="2.60.40.10">
    <property type="entry name" value="Immunoglobulins"/>
    <property type="match status" value="2"/>
</dbReference>
<keyword evidence="1" id="KW-0812">Transmembrane</keyword>
<dbReference type="Pfam" id="PF08205">
    <property type="entry name" value="C2-set_2"/>
    <property type="match status" value="1"/>
</dbReference>
<evidence type="ECO:0000313" key="7">
    <source>
        <dbReference type="Proteomes" id="UP000283509"/>
    </source>
</evidence>
<dbReference type="AlphaFoldDB" id="A0A3R7M9C1"/>
<evidence type="ECO:0000256" key="3">
    <source>
        <dbReference type="ARBA" id="ARBA00023157"/>
    </source>
</evidence>
<protein>
    <recommendedName>
        <fullName evidence="5">Ig-like domain-containing protein</fullName>
    </recommendedName>
</protein>
<keyword evidence="2" id="KW-0472">Membrane</keyword>
<keyword evidence="3" id="KW-1015">Disulfide bond</keyword>
<dbReference type="PANTHER" id="PTHR21261">
    <property type="entry name" value="BEAT PROTEIN"/>
    <property type="match status" value="1"/>
</dbReference>
<dbReference type="InterPro" id="IPR036179">
    <property type="entry name" value="Ig-like_dom_sf"/>
</dbReference>
<name>A0A3R7M9C1_PENVA</name>
<dbReference type="OrthoDB" id="10015491at2759"/>
<feature type="domain" description="Ig-like" evidence="5">
    <location>
        <begin position="143"/>
        <end position="246"/>
    </location>
</feature>
<evidence type="ECO:0000256" key="1">
    <source>
        <dbReference type="ARBA" id="ARBA00022692"/>
    </source>
</evidence>
<dbReference type="InterPro" id="IPR013783">
    <property type="entry name" value="Ig-like_fold"/>
</dbReference>
<accession>A0A3R7M9C1</accession>
<dbReference type="SUPFAM" id="SSF48726">
    <property type="entry name" value="Immunoglobulin"/>
    <property type="match status" value="2"/>
</dbReference>
<reference evidence="6 7" key="1">
    <citation type="submission" date="2018-04" db="EMBL/GenBank/DDBJ databases">
        <authorList>
            <person name="Zhang X."/>
            <person name="Yuan J."/>
            <person name="Li F."/>
            <person name="Xiang J."/>
        </authorList>
    </citation>
    <scope>NUCLEOTIDE SEQUENCE [LARGE SCALE GENOMIC DNA]</scope>
    <source>
        <tissue evidence="6">Muscle</tissue>
    </source>
</reference>
<dbReference type="EMBL" id="QCYY01001648">
    <property type="protein sequence ID" value="ROT76526.1"/>
    <property type="molecule type" value="Genomic_DNA"/>
</dbReference>
<sequence>MRKCSLARRTGKEEEEEKESVDSYTDKVVDITELVVPENPRIGEDVTLTCRFRLEGHGHRLYTVNWWRGRDQFYTYKGNNADPKHSYTFEGIHVARNESTDQSVVLKNVSEITSGIFKCEVMGEGPSFRTAVRSKEMNVIVPPKQVEITSYLNPDTTLYRIGQMVQLNCTATGAKPKAHITWEINGRPVGPKHIEYFRDIEDRRGRITSTVGLHWFAPDFFTRNKAHVACIASVGGHHTTDKKDVYFDPASSAAFNHQYASA</sequence>
<comment type="caution">
    <text evidence="6">The sequence shown here is derived from an EMBL/GenBank/DDBJ whole genome shotgun (WGS) entry which is preliminary data.</text>
</comment>
<dbReference type="InterPro" id="IPR007110">
    <property type="entry name" value="Ig-like_dom"/>
</dbReference>
<reference evidence="6 7" key="2">
    <citation type="submission" date="2019-01" db="EMBL/GenBank/DDBJ databases">
        <title>The decoding of complex shrimp genome reveals the adaptation for benthos swimmer, frequently molting mechanism and breeding impact on genome.</title>
        <authorList>
            <person name="Sun Y."/>
            <person name="Gao Y."/>
            <person name="Yu Y."/>
        </authorList>
    </citation>
    <scope>NUCLEOTIDE SEQUENCE [LARGE SCALE GENOMIC DNA]</scope>
    <source>
        <tissue evidence="6">Muscle</tissue>
    </source>
</reference>
<evidence type="ECO:0000259" key="5">
    <source>
        <dbReference type="PROSITE" id="PS50835"/>
    </source>
</evidence>
<dbReference type="PANTHER" id="PTHR21261:SF15">
    <property type="entry name" value="BEATEN PATH IIIA, ISOFORM D-RELATED"/>
    <property type="match status" value="1"/>
</dbReference>
<dbReference type="Proteomes" id="UP000283509">
    <property type="component" value="Unassembled WGS sequence"/>
</dbReference>
<feature type="region of interest" description="Disordered" evidence="4">
    <location>
        <begin position="1"/>
        <end position="21"/>
    </location>
</feature>
<dbReference type="Pfam" id="PF07686">
    <property type="entry name" value="V-set"/>
    <property type="match status" value="1"/>
</dbReference>
<proteinExistence type="predicted"/>
<keyword evidence="2" id="KW-1133">Transmembrane helix</keyword>
<evidence type="ECO:0000256" key="2">
    <source>
        <dbReference type="ARBA" id="ARBA00022989"/>
    </source>
</evidence>
<gene>
    <name evidence="6" type="ORF">C7M84_004894</name>
</gene>
<evidence type="ECO:0000313" key="6">
    <source>
        <dbReference type="EMBL" id="ROT76526.1"/>
    </source>
</evidence>
<evidence type="ECO:0000256" key="4">
    <source>
        <dbReference type="SAM" id="MobiDB-lite"/>
    </source>
</evidence>
<dbReference type="PROSITE" id="PS50835">
    <property type="entry name" value="IG_LIKE"/>
    <property type="match status" value="2"/>
</dbReference>
<feature type="domain" description="Ig-like" evidence="5">
    <location>
        <begin position="43"/>
        <end position="138"/>
    </location>
</feature>
<dbReference type="InterPro" id="IPR013162">
    <property type="entry name" value="CD80_C2-set"/>
</dbReference>
<keyword evidence="7" id="KW-1185">Reference proteome</keyword>